<evidence type="ECO:0000313" key="1">
    <source>
        <dbReference type="EMBL" id="OZU87877.1"/>
    </source>
</evidence>
<sequence>MGEFVRNCRLCKEPMESSPFMMCATCLNESNNVRSFIRKNPQVSLEEISRSTNVPYEKVQAMVKLGLSSKTDFESNVH</sequence>
<name>A0A265N7R9_9BACI</name>
<dbReference type="RefSeq" id="WP_094886565.1">
    <property type="nucleotide sequence ID" value="NZ_NPMS01000007.1"/>
</dbReference>
<evidence type="ECO:0008006" key="3">
    <source>
        <dbReference type="Google" id="ProtNLM"/>
    </source>
</evidence>
<organism evidence="1 2">
    <name type="scientific">Virgibacillus indicus</name>
    <dbReference type="NCBI Taxonomy" id="2024554"/>
    <lineage>
        <taxon>Bacteria</taxon>
        <taxon>Bacillati</taxon>
        <taxon>Bacillota</taxon>
        <taxon>Bacilli</taxon>
        <taxon>Bacillales</taxon>
        <taxon>Bacillaceae</taxon>
        <taxon>Virgibacillus</taxon>
    </lineage>
</organism>
<reference evidence="1 2" key="1">
    <citation type="submission" date="2017-08" db="EMBL/GenBank/DDBJ databases">
        <title>Virgibacillus indicus sp. nov. and Virgibacillus profoundi sp. nov, two moderately halophilic bacteria isolated from marine sediment by using the Microfluidic Streak Plate.</title>
        <authorList>
            <person name="Xu B."/>
            <person name="Hu B."/>
            <person name="Wang J."/>
            <person name="Zhu Y."/>
            <person name="Huang L."/>
            <person name="Du W."/>
            <person name="Huang Y."/>
        </authorList>
    </citation>
    <scope>NUCLEOTIDE SEQUENCE [LARGE SCALE GENOMIC DNA]</scope>
    <source>
        <strain evidence="1 2">IO3-P2-C2</strain>
    </source>
</reference>
<dbReference type="AlphaFoldDB" id="A0A265N7R9"/>
<dbReference type="Proteomes" id="UP000216498">
    <property type="component" value="Unassembled WGS sequence"/>
</dbReference>
<gene>
    <name evidence="1" type="ORF">CIL03_14330</name>
</gene>
<protein>
    <recommendedName>
        <fullName evidence="3">Flagellar protein</fullName>
    </recommendedName>
</protein>
<keyword evidence="2" id="KW-1185">Reference proteome</keyword>
<evidence type="ECO:0000313" key="2">
    <source>
        <dbReference type="Proteomes" id="UP000216498"/>
    </source>
</evidence>
<proteinExistence type="predicted"/>
<comment type="caution">
    <text evidence="1">The sequence shown here is derived from an EMBL/GenBank/DDBJ whole genome shotgun (WGS) entry which is preliminary data.</text>
</comment>
<accession>A0A265N7R9</accession>
<dbReference type="EMBL" id="NPMS01000007">
    <property type="protein sequence ID" value="OZU87877.1"/>
    <property type="molecule type" value="Genomic_DNA"/>
</dbReference>
<dbReference type="OrthoDB" id="2721147at2"/>